<protein>
    <submittedName>
        <fullName evidence="1">Uncharacterized protein</fullName>
    </submittedName>
</protein>
<dbReference type="Proteomes" id="UP000317648">
    <property type="component" value="Chromosome"/>
</dbReference>
<organism evidence="1 2">
    <name type="scientific">Lignipirellula cremea</name>
    <dbReference type="NCBI Taxonomy" id="2528010"/>
    <lineage>
        <taxon>Bacteria</taxon>
        <taxon>Pseudomonadati</taxon>
        <taxon>Planctomycetota</taxon>
        <taxon>Planctomycetia</taxon>
        <taxon>Pirellulales</taxon>
        <taxon>Pirellulaceae</taxon>
        <taxon>Lignipirellula</taxon>
    </lineage>
</organism>
<evidence type="ECO:0000313" key="1">
    <source>
        <dbReference type="EMBL" id="QDU94128.1"/>
    </source>
</evidence>
<dbReference type="AlphaFoldDB" id="A0A518DQL3"/>
<dbReference type="EMBL" id="CP036433">
    <property type="protein sequence ID" value="QDU94128.1"/>
    <property type="molecule type" value="Genomic_DNA"/>
</dbReference>
<evidence type="ECO:0000313" key="2">
    <source>
        <dbReference type="Proteomes" id="UP000317648"/>
    </source>
</evidence>
<keyword evidence="2" id="KW-1185">Reference proteome</keyword>
<dbReference type="KEGG" id="lcre:Pla8534_19140"/>
<dbReference type="RefSeq" id="WP_145051991.1">
    <property type="nucleotide sequence ID" value="NZ_CP036433.1"/>
</dbReference>
<proteinExistence type="predicted"/>
<reference evidence="1 2" key="1">
    <citation type="submission" date="2019-02" db="EMBL/GenBank/DDBJ databases">
        <title>Deep-cultivation of Planctomycetes and their phenomic and genomic characterization uncovers novel biology.</title>
        <authorList>
            <person name="Wiegand S."/>
            <person name="Jogler M."/>
            <person name="Boedeker C."/>
            <person name="Pinto D."/>
            <person name="Vollmers J."/>
            <person name="Rivas-Marin E."/>
            <person name="Kohn T."/>
            <person name="Peeters S.H."/>
            <person name="Heuer A."/>
            <person name="Rast P."/>
            <person name="Oberbeckmann S."/>
            <person name="Bunk B."/>
            <person name="Jeske O."/>
            <person name="Meyerdierks A."/>
            <person name="Storesund J.E."/>
            <person name="Kallscheuer N."/>
            <person name="Luecker S."/>
            <person name="Lage O.M."/>
            <person name="Pohl T."/>
            <person name="Merkel B.J."/>
            <person name="Hornburger P."/>
            <person name="Mueller R.-W."/>
            <person name="Bruemmer F."/>
            <person name="Labrenz M."/>
            <person name="Spormann A.M."/>
            <person name="Op den Camp H."/>
            <person name="Overmann J."/>
            <person name="Amann R."/>
            <person name="Jetten M.S.M."/>
            <person name="Mascher T."/>
            <person name="Medema M.H."/>
            <person name="Devos D.P."/>
            <person name="Kaster A.-K."/>
            <person name="Ovreas L."/>
            <person name="Rohde M."/>
            <person name="Galperin M.Y."/>
            <person name="Jogler C."/>
        </authorList>
    </citation>
    <scope>NUCLEOTIDE SEQUENCE [LARGE SCALE GENOMIC DNA]</scope>
    <source>
        <strain evidence="1 2">Pla85_3_4</strain>
    </source>
</reference>
<dbReference type="OrthoDB" id="285669at2"/>
<accession>A0A518DQL3</accession>
<gene>
    <name evidence="1" type="ORF">Pla8534_19140</name>
</gene>
<sequence>MKYKYEYMSMTQIGKLFGATSHQIGKWLKELGLRDGNGSPSSEAFERNLVDQRFDAKGNYIYQWHSEKTFELLEAAGHERVIDPPTDLVEPPQMKGPFKLRESENDTWRVVGSDSEVAIIVTGSKNARVVERLINLAHRTTFLDHLSASIS</sequence>
<name>A0A518DQL3_9BACT</name>